<evidence type="ECO:0000259" key="16">
    <source>
        <dbReference type="PROSITE" id="PS50042"/>
    </source>
</evidence>
<evidence type="ECO:0000313" key="18">
    <source>
        <dbReference type="Ensembl" id="ENSEBUP00000006572.1"/>
    </source>
</evidence>
<accession>A0A8C4NH08</accession>
<dbReference type="OMA" id="FPFFRIK"/>
<dbReference type="InterPro" id="IPR018490">
    <property type="entry name" value="cNMP-bd_dom_sf"/>
</dbReference>
<dbReference type="PROSITE" id="PS51285">
    <property type="entry name" value="AGC_KINASE_CTER"/>
    <property type="match status" value="1"/>
</dbReference>
<dbReference type="GeneTree" id="ENSGT00940000154704"/>
<dbReference type="InterPro" id="IPR011009">
    <property type="entry name" value="Kinase-like_dom_sf"/>
</dbReference>
<dbReference type="InterPro" id="IPR014710">
    <property type="entry name" value="RmlC-like_jellyroll"/>
</dbReference>
<keyword evidence="3 13" id="KW-0723">Serine/threonine-protein kinase</keyword>
<dbReference type="InterPro" id="IPR008271">
    <property type="entry name" value="Ser/Thr_kinase_AS"/>
</dbReference>
<feature type="binding site" evidence="12">
    <location>
        <position position="133"/>
    </location>
    <ligand>
        <name>ATP</name>
        <dbReference type="ChEBI" id="CHEBI:30616"/>
    </ligand>
</feature>
<dbReference type="Gene3D" id="2.60.120.10">
    <property type="entry name" value="Jelly Rolls"/>
    <property type="match status" value="1"/>
</dbReference>
<comment type="catalytic activity">
    <reaction evidence="11">
        <text>L-seryl-[protein] + ATP = O-phospho-L-seryl-[protein] + ADP + H(+)</text>
        <dbReference type="Rhea" id="RHEA:17989"/>
        <dbReference type="Rhea" id="RHEA-COMP:9863"/>
        <dbReference type="Rhea" id="RHEA-COMP:11604"/>
        <dbReference type="ChEBI" id="CHEBI:15378"/>
        <dbReference type="ChEBI" id="CHEBI:29999"/>
        <dbReference type="ChEBI" id="CHEBI:30616"/>
        <dbReference type="ChEBI" id="CHEBI:83421"/>
        <dbReference type="ChEBI" id="CHEBI:456216"/>
        <dbReference type="EC" id="2.7.11.12"/>
    </reaction>
</comment>
<dbReference type="InterPro" id="IPR000595">
    <property type="entry name" value="cNMP-bd_dom"/>
</dbReference>
<dbReference type="InterPro" id="IPR018488">
    <property type="entry name" value="cNMP-bd_CS"/>
</dbReference>
<dbReference type="PANTHER" id="PTHR24353:SF111">
    <property type="match status" value="1"/>
</dbReference>
<evidence type="ECO:0000256" key="8">
    <source>
        <dbReference type="ARBA" id="ARBA00022840"/>
    </source>
</evidence>
<dbReference type="Ensembl" id="ENSEBUT00000007029.1">
    <property type="protein sequence ID" value="ENSEBUP00000006572.1"/>
    <property type="gene ID" value="ENSEBUG00000004346.1"/>
</dbReference>
<dbReference type="GO" id="GO:0030553">
    <property type="term" value="F:cGMP binding"/>
    <property type="evidence" value="ECO:0007669"/>
    <property type="project" value="UniProtKB-KW"/>
</dbReference>
<feature type="compositionally biased region" description="Acidic residues" evidence="14">
    <location>
        <begin position="404"/>
        <end position="414"/>
    </location>
</feature>
<dbReference type="Proteomes" id="UP000694388">
    <property type="component" value="Unplaced"/>
</dbReference>
<evidence type="ECO:0000256" key="9">
    <source>
        <dbReference type="ARBA" id="ARBA00022992"/>
    </source>
</evidence>
<dbReference type="Pfam" id="PF00069">
    <property type="entry name" value="Pkinase"/>
    <property type="match status" value="1"/>
</dbReference>
<comment type="catalytic activity">
    <reaction evidence="10">
        <text>L-threonyl-[protein] + ATP = O-phospho-L-threonyl-[protein] + ADP + H(+)</text>
        <dbReference type="Rhea" id="RHEA:46608"/>
        <dbReference type="Rhea" id="RHEA-COMP:11060"/>
        <dbReference type="Rhea" id="RHEA-COMP:11605"/>
        <dbReference type="ChEBI" id="CHEBI:15378"/>
        <dbReference type="ChEBI" id="CHEBI:30013"/>
        <dbReference type="ChEBI" id="CHEBI:30616"/>
        <dbReference type="ChEBI" id="CHEBI:61977"/>
        <dbReference type="ChEBI" id="CHEBI:456216"/>
        <dbReference type="EC" id="2.7.11.12"/>
    </reaction>
</comment>
<keyword evidence="6 12" id="KW-0547">Nucleotide-binding</keyword>
<dbReference type="Gene3D" id="3.30.200.20">
    <property type="entry name" value="Phosphorylase Kinase, domain 1"/>
    <property type="match status" value="1"/>
</dbReference>
<evidence type="ECO:0000256" key="12">
    <source>
        <dbReference type="PROSITE-ProRule" id="PRU10141"/>
    </source>
</evidence>
<dbReference type="FunFam" id="1.10.510.10:FF:000096">
    <property type="entry name" value="cGMP-dependent protein kinase"/>
    <property type="match status" value="1"/>
</dbReference>
<organism evidence="18 19">
    <name type="scientific">Eptatretus burgeri</name>
    <name type="common">Inshore hagfish</name>
    <dbReference type="NCBI Taxonomy" id="7764"/>
    <lineage>
        <taxon>Eukaryota</taxon>
        <taxon>Metazoa</taxon>
        <taxon>Chordata</taxon>
        <taxon>Craniata</taxon>
        <taxon>Vertebrata</taxon>
        <taxon>Cyclostomata</taxon>
        <taxon>Myxini</taxon>
        <taxon>Myxiniformes</taxon>
        <taxon>Myxinidae</taxon>
        <taxon>Eptatretinae</taxon>
        <taxon>Eptatretus</taxon>
    </lineage>
</organism>
<proteinExistence type="inferred from homology"/>
<reference evidence="18" key="1">
    <citation type="submission" date="2025-08" db="UniProtKB">
        <authorList>
            <consortium name="Ensembl"/>
        </authorList>
    </citation>
    <scope>IDENTIFICATION</scope>
</reference>
<feature type="region of interest" description="Disordered" evidence="14">
    <location>
        <begin position="75"/>
        <end position="98"/>
    </location>
</feature>
<dbReference type="GO" id="GO:0005524">
    <property type="term" value="F:ATP binding"/>
    <property type="evidence" value="ECO:0007669"/>
    <property type="project" value="UniProtKB-UniRule"/>
</dbReference>
<dbReference type="SMART" id="SM00220">
    <property type="entry name" value="S_TKc"/>
    <property type="match status" value="1"/>
</dbReference>
<dbReference type="InterPro" id="IPR035014">
    <property type="entry name" value="STKc_cGK"/>
</dbReference>
<dbReference type="SMART" id="SM00133">
    <property type="entry name" value="S_TK_X"/>
    <property type="match status" value="1"/>
</dbReference>
<feature type="domain" description="AGC-kinase C-terminal" evidence="17">
    <location>
        <begin position="363"/>
        <end position="414"/>
    </location>
</feature>
<evidence type="ECO:0000256" key="2">
    <source>
        <dbReference type="ARBA" id="ARBA00012428"/>
    </source>
</evidence>
<evidence type="ECO:0000256" key="10">
    <source>
        <dbReference type="ARBA" id="ARBA00047298"/>
    </source>
</evidence>
<feature type="domain" description="Protein kinase" evidence="15">
    <location>
        <begin position="103"/>
        <end position="362"/>
    </location>
</feature>
<evidence type="ECO:0000259" key="15">
    <source>
        <dbReference type="PROSITE" id="PS50011"/>
    </source>
</evidence>
<feature type="domain" description="Cyclic nucleotide-binding" evidence="16">
    <location>
        <begin position="1"/>
        <end position="72"/>
    </location>
</feature>
<evidence type="ECO:0000256" key="14">
    <source>
        <dbReference type="SAM" id="MobiDB-lite"/>
    </source>
</evidence>
<evidence type="ECO:0000256" key="11">
    <source>
        <dbReference type="ARBA" id="ARBA00047462"/>
    </source>
</evidence>
<dbReference type="PROSITE" id="PS00107">
    <property type="entry name" value="PROTEIN_KINASE_ATP"/>
    <property type="match status" value="1"/>
</dbReference>
<keyword evidence="8 12" id="KW-0067">ATP-binding</keyword>
<dbReference type="PRINTS" id="PR00104">
    <property type="entry name" value="CGMPKINASE"/>
</dbReference>
<dbReference type="PROSITE" id="PS00108">
    <property type="entry name" value="PROTEIN_KINASE_ST"/>
    <property type="match status" value="1"/>
</dbReference>
<dbReference type="PROSITE" id="PS00889">
    <property type="entry name" value="CNMP_BINDING_2"/>
    <property type="match status" value="1"/>
</dbReference>
<evidence type="ECO:0000313" key="19">
    <source>
        <dbReference type="Proteomes" id="UP000694388"/>
    </source>
</evidence>
<dbReference type="EC" id="2.7.11.12" evidence="2"/>
<dbReference type="CDD" id="cd00038">
    <property type="entry name" value="CAP_ED"/>
    <property type="match status" value="1"/>
</dbReference>
<reference evidence="18" key="2">
    <citation type="submission" date="2025-09" db="UniProtKB">
        <authorList>
            <consortium name="Ensembl"/>
        </authorList>
    </citation>
    <scope>IDENTIFICATION</scope>
</reference>
<dbReference type="SUPFAM" id="SSF56112">
    <property type="entry name" value="Protein kinase-like (PK-like)"/>
    <property type="match status" value="1"/>
</dbReference>
<dbReference type="Gene3D" id="1.10.510.10">
    <property type="entry name" value="Transferase(Phosphotransferase) domain 1"/>
    <property type="match status" value="1"/>
</dbReference>
<dbReference type="CDD" id="cd05572">
    <property type="entry name" value="STKc_cGK"/>
    <property type="match status" value="1"/>
</dbReference>
<dbReference type="InterPro" id="IPR000961">
    <property type="entry name" value="AGC-kinase_C"/>
</dbReference>
<dbReference type="PROSITE" id="PS50042">
    <property type="entry name" value="CNMP_BINDING_3"/>
    <property type="match status" value="1"/>
</dbReference>
<keyword evidence="9" id="KW-0142">cGMP-binding</keyword>
<dbReference type="PROSITE" id="PS50011">
    <property type="entry name" value="PROTEIN_KINASE_DOM"/>
    <property type="match status" value="1"/>
</dbReference>
<evidence type="ECO:0000256" key="1">
    <source>
        <dbReference type="ARBA" id="ARBA00006352"/>
    </source>
</evidence>
<keyword evidence="7" id="KW-0418">Kinase</keyword>
<dbReference type="SUPFAM" id="SSF51206">
    <property type="entry name" value="cAMP-binding domain-like"/>
    <property type="match status" value="1"/>
</dbReference>
<keyword evidence="4" id="KW-0140">cGMP</keyword>
<evidence type="ECO:0000256" key="6">
    <source>
        <dbReference type="ARBA" id="ARBA00022741"/>
    </source>
</evidence>
<dbReference type="AlphaFoldDB" id="A0A8C4NH08"/>
<name>A0A8C4NH08_EPTBU</name>
<dbReference type="PANTHER" id="PTHR24353">
    <property type="entry name" value="CYCLIC NUCLEOTIDE-DEPENDENT PROTEIN KINASE"/>
    <property type="match status" value="1"/>
</dbReference>
<keyword evidence="19" id="KW-1185">Reference proteome</keyword>
<dbReference type="InterPro" id="IPR000719">
    <property type="entry name" value="Prot_kinase_dom"/>
</dbReference>
<evidence type="ECO:0000256" key="13">
    <source>
        <dbReference type="RuleBase" id="RU000304"/>
    </source>
</evidence>
<comment type="similarity">
    <text evidence="1">Belongs to the protein kinase superfamily. AGC Ser/Thr protein kinase family. cGMP subfamily.</text>
</comment>
<dbReference type="InterPro" id="IPR017441">
    <property type="entry name" value="Protein_kinase_ATP_BS"/>
</dbReference>
<feature type="region of interest" description="Disordered" evidence="14">
    <location>
        <begin position="386"/>
        <end position="414"/>
    </location>
</feature>
<evidence type="ECO:0000256" key="3">
    <source>
        <dbReference type="ARBA" id="ARBA00022527"/>
    </source>
</evidence>
<dbReference type="Pfam" id="PF00027">
    <property type="entry name" value="cNMP_binding"/>
    <property type="match status" value="1"/>
</dbReference>
<sequence>MGGTCFVISNGKARETRRRKDEAEGESVVRCLERGDVFGEDALFGEAVRTANMVAMEMVTCLVVDREAYRQLTAGDGGMTESEGWESKSELEPPPPGLKLTDLNTVGTLGLGGFGRVNLVELKSESGRTFALKVLRKRHVVETRQQRHVLAEREIMLNSYSPFIARLYQTFRDSKYLYMLLEACLGGELWTILRDRGSFTDGQTRFYTACVLEAFSYLHARGVVYRDLKPENLILDSHGYAKLVDFGFAKRIGPGHKTWTFCGTPEYVAPEVILNRGHDSSADCWSLGILIFELLTGSPPFSAADPMKTYNLILRGIDLVEFPKKVGRSAAQLIKRLCRDNSAERLGNLKNGIKDIQKHKWFEGFNWTGLRALTLPAPIIPTILSPTDTSNFDSFPEDTTPPPPDDDSGWEQDF</sequence>
<evidence type="ECO:0000256" key="4">
    <source>
        <dbReference type="ARBA" id="ARBA00022535"/>
    </source>
</evidence>
<keyword evidence="5" id="KW-0808">Transferase</keyword>
<evidence type="ECO:0000256" key="5">
    <source>
        <dbReference type="ARBA" id="ARBA00022679"/>
    </source>
</evidence>
<protein>
    <recommendedName>
        <fullName evidence="2">cGMP-dependent protein kinase</fullName>
        <ecNumber evidence="2">2.7.11.12</ecNumber>
    </recommendedName>
</protein>
<evidence type="ECO:0000259" key="17">
    <source>
        <dbReference type="PROSITE" id="PS51285"/>
    </source>
</evidence>
<dbReference type="GO" id="GO:0004692">
    <property type="term" value="F:cGMP-dependent protein kinase activity"/>
    <property type="evidence" value="ECO:0007669"/>
    <property type="project" value="UniProtKB-EC"/>
</dbReference>
<dbReference type="InterPro" id="IPR002374">
    <property type="entry name" value="cGMP_dep_kinase"/>
</dbReference>
<evidence type="ECO:0000256" key="7">
    <source>
        <dbReference type="ARBA" id="ARBA00022777"/>
    </source>
</evidence>